<evidence type="ECO:0008006" key="2">
    <source>
        <dbReference type="Google" id="ProtNLM"/>
    </source>
</evidence>
<proteinExistence type="predicted"/>
<dbReference type="InterPro" id="IPR035093">
    <property type="entry name" value="RelE/ParE_toxin_dom_sf"/>
</dbReference>
<dbReference type="Gene3D" id="3.30.2310.20">
    <property type="entry name" value="RelE-like"/>
    <property type="match status" value="1"/>
</dbReference>
<reference evidence="1" key="1">
    <citation type="submission" date="2018-06" db="EMBL/GenBank/DDBJ databases">
        <authorList>
            <person name="Zhirakovskaya E."/>
        </authorList>
    </citation>
    <scope>NUCLEOTIDE SEQUENCE</scope>
</reference>
<accession>A0A3B0YH48</accession>
<dbReference type="AlphaFoldDB" id="A0A3B0YH48"/>
<evidence type="ECO:0000313" key="1">
    <source>
        <dbReference type="EMBL" id="VAW80238.1"/>
    </source>
</evidence>
<sequence>MNIQILSSASQDLIDGYHFYEQQAGGIGSYFLDSLYSDIESLVITAGVHQKYFENYYRLLSKRFPFAVYYKASNSTIFVYAVLDCRKKPAWIRKKLDITNKAG</sequence>
<protein>
    <recommendedName>
        <fullName evidence="2">Type II toxin-antitoxin system RelE/ParE family toxin</fullName>
    </recommendedName>
</protein>
<name>A0A3B0YH48_9ZZZZ</name>
<organism evidence="1">
    <name type="scientific">hydrothermal vent metagenome</name>
    <dbReference type="NCBI Taxonomy" id="652676"/>
    <lineage>
        <taxon>unclassified sequences</taxon>
        <taxon>metagenomes</taxon>
        <taxon>ecological metagenomes</taxon>
    </lineage>
</organism>
<dbReference type="EMBL" id="UOFM01000348">
    <property type="protein sequence ID" value="VAW80238.1"/>
    <property type="molecule type" value="Genomic_DNA"/>
</dbReference>
<gene>
    <name evidence="1" type="ORF">MNBD_GAMMA14-2047</name>
</gene>